<sequence>MLPASMILVQAIMVGMLLLSKLSLSAGMSPIVLTVYRNIVAAVAVAPFGLVFERELLKKVNWVVLAWITGNATFGVSLAMGLYYYGLRNTSAVYSAIFLNLVPIVTFIIAVLIRSEKLALQKWYGRMKFLGALLCMGGTLLVSLLKGRVLHIWPTGLLKGYQHANAASATDAHHNIVVGTLFLCGSCVAYSMWFITQARLAKIFPSKYWTTVLSCLIGSVQCVAVGICLSHERAEWALKWDLQLVTISYSGMFNTGVMFVLISWAISKRGPIYPPMFNSIFLIVSTILDSVLLGTNIFVGTQVMGTMLIVLGLYGFLWGKAEELKIMVAARAQQEAAVAQEHQPGAV</sequence>
<protein>
    <recommendedName>
        <fullName evidence="6">WAT1-related protein</fullName>
    </recommendedName>
</protein>
<dbReference type="SUPFAM" id="SSF103481">
    <property type="entry name" value="Multidrug resistance efflux transporter EmrE"/>
    <property type="match status" value="1"/>
</dbReference>
<proteinExistence type="inferred from homology"/>
<feature type="transmembrane region" description="Helical" evidence="6">
    <location>
        <begin position="125"/>
        <end position="145"/>
    </location>
</feature>
<feature type="transmembrane region" description="Helical" evidence="6">
    <location>
        <begin position="297"/>
        <end position="317"/>
    </location>
</feature>
<dbReference type="Pfam" id="PF00892">
    <property type="entry name" value="EamA"/>
    <property type="match status" value="2"/>
</dbReference>
<dbReference type="GO" id="GO:0022857">
    <property type="term" value="F:transmembrane transporter activity"/>
    <property type="evidence" value="ECO:0007669"/>
    <property type="project" value="InterPro"/>
</dbReference>
<feature type="domain" description="EamA" evidence="7">
    <location>
        <begin position="7"/>
        <end position="143"/>
    </location>
</feature>
<dbReference type="OrthoDB" id="670984at2759"/>
<name>A0A835KAL5_9POAL</name>
<feature type="domain" description="EamA" evidence="7">
    <location>
        <begin position="179"/>
        <end position="316"/>
    </location>
</feature>
<gene>
    <name evidence="8" type="ORF">HU200_021850</name>
</gene>
<keyword evidence="3 6" id="KW-0812">Transmembrane</keyword>
<organism evidence="8 9">
    <name type="scientific">Digitaria exilis</name>
    <dbReference type="NCBI Taxonomy" id="1010633"/>
    <lineage>
        <taxon>Eukaryota</taxon>
        <taxon>Viridiplantae</taxon>
        <taxon>Streptophyta</taxon>
        <taxon>Embryophyta</taxon>
        <taxon>Tracheophyta</taxon>
        <taxon>Spermatophyta</taxon>
        <taxon>Magnoliopsida</taxon>
        <taxon>Liliopsida</taxon>
        <taxon>Poales</taxon>
        <taxon>Poaceae</taxon>
        <taxon>PACMAD clade</taxon>
        <taxon>Panicoideae</taxon>
        <taxon>Panicodae</taxon>
        <taxon>Paniceae</taxon>
        <taxon>Anthephorinae</taxon>
        <taxon>Digitaria</taxon>
    </lineage>
</organism>
<evidence type="ECO:0000256" key="3">
    <source>
        <dbReference type="ARBA" id="ARBA00022692"/>
    </source>
</evidence>
<evidence type="ECO:0000256" key="6">
    <source>
        <dbReference type="RuleBase" id="RU363077"/>
    </source>
</evidence>
<feature type="transmembrane region" description="Helical" evidence="6">
    <location>
        <begin position="64"/>
        <end position="86"/>
    </location>
</feature>
<keyword evidence="5 6" id="KW-0472">Membrane</keyword>
<dbReference type="PANTHER" id="PTHR31218">
    <property type="entry name" value="WAT1-RELATED PROTEIN"/>
    <property type="match status" value="1"/>
</dbReference>
<comment type="similarity">
    <text evidence="2 6">Belongs to the drug/metabolite transporter (DMT) superfamily. Plant drug/metabolite exporter (P-DME) (TC 2.A.7.4) family.</text>
</comment>
<evidence type="ECO:0000259" key="7">
    <source>
        <dbReference type="Pfam" id="PF00892"/>
    </source>
</evidence>
<feature type="transmembrane region" description="Helical" evidence="6">
    <location>
        <begin position="247"/>
        <end position="266"/>
    </location>
</feature>
<reference evidence="8" key="1">
    <citation type="submission" date="2020-07" db="EMBL/GenBank/DDBJ databases">
        <title>Genome sequence and genetic diversity analysis of an under-domesticated orphan crop, white fonio (Digitaria exilis).</title>
        <authorList>
            <person name="Bennetzen J.L."/>
            <person name="Chen S."/>
            <person name="Ma X."/>
            <person name="Wang X."/>
            <person name="Yssel A.E.J."/>
            <person name="Chaluvadi S.R."/>
            <person name="Johnson M."/>
            <person name="Gangashetty P."/>
            <person name="Hamidou F."/>
            <person name="Sanogo M.D."/>
            <person name="Zwaenepoel A."/>
            <person name="Wallace J."/>
            <person name="Van De Peer Y."/>
            <person name="Van Deynze A."/>
        </authorList>
    </citation>
    <scope>NUCLEOTIDE SEQUENCE</scope>
    <source>
        <tissue evidence="8">Leaves</tissue>
    </source>
</reference>
<comment type="caution">
    <text evidence="8">The sequence shown here is derived from an EMBL/GenBank/DDBJ whole genome shotgun (WGS) entry which is preliminary data.</text>
</comment>
<feature type="transmembrane region" description="Helical" evidence="6">
    <location>
        <begin position="92"/>
        <end position="113"/>
    </location>
</feature>
<dbReference type="InterPro" id="IPR000620">
    <property type="entry name" value="EamA_dom"/>
</dbReference>
<evidence type="ECO:0000256" key="2">
    <source>
        <dbReference type="ARBA" id="ARBA00007635"/>
    </source>
</evidence>
<accession>A0A835KAL5</accession>
<evidence type="ECO:0000256" key="5">
    <source>
        <dbReference type="ARBA" id="ARBA00023136"/>
    </source>
</evidence>
<comment type="subcellular location">
    <subcellularLocation>
        <location evidence="1 6">Membrane</location>
        <topology evidence="1 6">Multi-pass membrane protein</topology>
    </subcellularLocation>
</comment>
<evidence type="ECO:0000256" key="1">
    <source>
        <dbReference type="ARBA" id="ARBA00004141"/>
    </source>
</evidence>
<keyword evidence="4 6" id="KW-1133">Transmembrane helix</keyword>
<dbReference type="Proteomes" id="UP000636709">
    <property type="component" value="Unassembled WGS sequence"/>
</dbReference>
<dbReference type="InterPro" id="IPR030184">
    <property type="entry name" value="WAT1-related"/>
</dbReference>
<dbReference type="AlphaFoldDB" id="A0A835KAL5"/>
<evidence type="ECO:0000313" key="9">
    <source>
        <dbReference type="Proteomes" id="UP000636709"/>
    </source>
</evidence>
<feature type="transmembrane region" description="Helical" evidence="6">
    <location>
        <begin position="208"/>
        <end position="227"/>
    </location>
</feature>
<feature type="transmembrane region" description="Helical" evidence="6">
    <location>
        <begin position="35"/>
        <end position="52"/>
    </location>
</feature>
<dbReference type="GO" id="GO:0016020">
    <property type="term" value="C:membrane"/>
    <property type="evidence" value="ECO:0007669"/>
    <property type="project" value="UniProtKB-SubCell"/>
</dbReference>
<dbReference type="InterPro" id="IPR037185">
    <property type="entry name" value="EmrE-like"/>
</dbReference>
<keyword evidence="9" id="KW-1185">Reference proteome</keyword>
<evidence type="ECO:0000256" key="4">
    <source>
        <dbReference type="ARBA" id="ARBA00022989"/>
    </source>
</evidence>
<dbReference type="EMBL" id="JACEFO010001668">
    <property type="protein sequence ID" value="KAF8723328.1"/>
    <property type="molecule type" value="Genomic_DNA"/>
</dbReference>
<feature type="transmembrane region" description="Helical" evidence="6">
    <location>
        <begin position="176"/>
        <end position="196"/>
    </location>
</feature>
<evidence type="ECO:0000313" key="8">
    <source>
        <dbReference type="EMBL" id="KAF8723328.1"/>
    </source>
</evidence>